<evidence type="ECO:0000313" key="2">
    <source>
        <dbReference type="Proteomes" id="UP000464658"/>
    </source>
</evidence>
<dbReference type="Proteomes" id="UP000464658">
    <property type="component" value="Chromosome"/>
</dbReference>
<dbReference type="Gene3D" id="2.40.50.1070">
    <property type="match status" value="1"/>
</dbReference>
<reference evidence="1 2" key="1">
    <citation type="submission" date="2019-12" db="EMBL/GenBank/DDBJ databases">
        <title>Full genome sequence of a Bacillus safensis strain isolated from commercially available natto in Indonesia.</title>
        <authorList>
            <person name="Yoshida M."/>
            <person name="Uomi M."/>
            <person name="Waturangi D."/>
            <person name="Ekaputri J.J."/>
            <person name="Setiamarga D.H.E."/>
        </authorList>
    </citation>
    <scope>NUCLEOTIDE SEQUENCE [LARGE SCALE GENOMIC DNA]</scope>
    <source>
        <strain evidence="1 2">IDN1</strain>
    </source>
</reference>
<dbReference type="SUPFAM" id="SSF53335">
    <property type="entry name" value="S-adenosyl-L-methionine-dependent methyltransferases"/>
    <property type="match status" value="1"/>
</dbReference>
<dbReference type="EMBL" id="AP021906">
    <property type="protein sequence ID" value="BBP87670.1"/>
    <property type="molecule type" value="Genomic_DNA"/>
</dbReference>
<organism evidence="1 2">
    <name type="scientific">Bacillus safensis</name>
    <dbReference type="NCBI Taxonomy" id="561879"/>
    <lineage>
        <taxon>Bacteria</taxon>
        <taxon>Bacillati</taxon>
        <taxon>Bacillota</taxon>
        <taxon>Bacilli</taxon>
        <taxon>Bacillales</taxon>
        <taxon>Bacillaceae</taxon>
        <taxon>Bacillus</taxon>
    </lineage>
</organism>
<name>A0A5S9M257_BACIA</name>
<evidence type="ECO:0000313" key="1">
    <source>
        <dbReference type="EMBL" id="BBP87670.1"/>
    </source>
</evidence>
<dbReference type="AlphaFoldDB" id="A0A5S9M257"/>
<accession>A0A5S9M257</accession>
<proteinExistence type="predicted"/>
<dbReference type="InterPro" id="IPR029063">
    <property type="entry name" value="SAM-dependent_MTases_sf"/>
</dbReference>
<sequence length="51" mass="5732">MNSKKTNVIFGDETTVLWGEEYIYDTIGDIKFAISARSFYQVNPAQTKGAL</sequence>
<protein>
    <submittedName>
        <fullName evidence="1">Uncharacterized protein</fullName>
    </submittedName>
</protein>
<gene>
    <name evidence="1" type="ORF">BsIDN1_12880</name>
</gene>